<name>A0A382GTX2_9ZZZZ</name>
<accession>A0A382GTX2</accession>
<dbReference type="EMBL" id="UINC01057428">
    <property type="protein sequence ID" value="SVB78556.1"/>
    <property type="molecule type" value="Genomic_DNA"/>
</dbReference>
<organism evidence="2">
    <name type="scientific">marine metagenome</name>
    <dbReference type="NCBI Taxonomy" id="408172"/>
    <lineage>
        <taxon>unclassified sequences</taxon>
        <taxon>metagenomes</taxon>
        <taxon>ecological metagenomes</taxon>
    </lineage>
</organism>
<evidence type="ECO:0000256" key="1">
    <source>
        <dbReference type="SAM" id="Phobius"/>
    </source>
</evidence>
<sequence>MANYIKTYVRLVDKMNYLIGRVTMFTIFVMVGVMFYSAITKTFFTP</sequence>
<keyword evidence="1" id="KW-1133">Transmembrane helix</keyword>
<evidence type="ECO:0000313" key="2">
    <source>
        <dbReference type="EMBL" id="SVB78556.1"/>
    </source>
</evidence>
<reference evidence="2" key="1">
    <citation type="submission" date="2018-05" db="EMBL/GenBank/DDBJ databases">
        <authorList>
            <person name="Lanie J.A."/>
            <person name="Ng W.-L."/>
            <person name="Kazmierczak K.M."/>
            <person name="Andrzejewski T.M."/>
            <person name="Davidsen T.M."/>
            <person name="Wayne K.J."/>
            <person name="Tettelin H."/>
            <person name="Glass J.I."/>
            <person name="Rusch D."/>
            <person name="Podicherti R."/>
            <person name="Tsui H.-C.T."/>
            <person name="Winkler M.E."/>
        </authorList>
    </citation>
    <scope>NUCLEOTIDE SEQUENCE</scope>
</reference>
<gene>
    <name evidence="2" type="ORF">METZ01_LOCUS231410</name>
</gene>
<protein>
    <submittedName>
        <fullName evidence="2">Uncharacterized protein</fullName>
    </submittedName>
</protein>
<feature type="non-terminal residue" evidence="2">
    <location>
        <position position="46"/>
    </location>
</feature>
<feature type="transmembrane region" description="Helical" evidence="1">
    <location>
        <begin position="18"/>
        <end position="39"/>
    </location>
</feature>
<keyword evidence="1" id="KW-0472">Membrane</keyword>
<proteinExistence type="predicted"/>
<dbReference type="AlphaFoldDB" id="A0A382GTX2"/>
<keyword evidence="1" id="KW-0812">Transmembrane</keyword>